<dbReference type="EMBL" id="FNPB01000005">
    <property type="protein sequence ID" value="SDY04595.1"/>
    <property type="molecule type" value="Genomic_DNA"/>
</dbReference>
<dbReference type="InterPro" id="IPR000383">
    <property type="entry name" value="Xaa-Pro-like_dom"/>
</dbReference>
<keyword evidence="4" id="KW-1185">Reference proteome</keyword>
<feature type="domain" description="Xaa-Pro dipeptidyl-peptidase-like" evidence="2">
    <location>
        <begin position="14"/>
        <end position="247"/>
    </location>
</feature>
<dbReference type="PANTHER" id="PTHR22946:SF9">
    <property type="entry name" value="POLYKETIDE TRANSFERASE AF380"/>
    <property type="match status" value="1"/>
</dbReference>
<dbReference type="Gene3D" id="3.40.50.1820">
    <property type="entry name" value="alpha/beta hydrolase"/>
    <property type="match status" value="1"/>
</dbReference>
<accession>A0A1H3GNP6</accession>
<gene>
    <name evidence="3" type="ORF">SAMN04487946_105269</name>
</gene>
<proteinExistence type="predicted"/>
<keyword evidence="1 3" id="KW-0378">Hydrolase</keyword>
<reference evidence="4" key="1">
    <citation type="submission" date="2016-10" db="EMBL/GenBank/DDBJ databases">
        <authorList>
            <person name="Varghese N."/>
            <person name="Submissions S."/>
        </authorList>
    </citation>
    <scope>NUCLEOTIDE SEQUENCE [LARGE SCALE GENOMIC DNA]</scope>
    <source>
        <strain evidence="4">CGMCC 1.10118</strain>
    </source>
</reference>
<dbReference type="InterPro" id="IPR029058">
    <property type="entry name" value="AB_hydrolase_fold"/>
</dbReference>
<dbReference type="GO" id="GO:0016788">
    <property type="term" value="F:hydrolase activity, acting on ester bonds"/>
    <property type="evidence" value="ECO:0007669"/>
    <property type="project" value="UniProtKB-ARBA"/>
</dbReference>
<sequence length="292" mass="30978">MTFRSGGERCVGRLYRPDRPAEPPLVVLSGGLLGAPSSGLDQYAERLAAAGYAVFRFDVRHTGDSDGDPRNLLSPARQRADWEAAIAGLRGRGDVATERLVLWGTDLAGGTVLDVAADDPRIRAVVSQTPILSGRAFLRARGLASFARGVFAGVRDLVQSPLLGVHDVAVASSSRDDDRGPALVSSPNASRTYREFVPDDADWTNRTPGRSLLALARHTAGEDRDRISCPTLFVGGTRDDVVALEGIEAAADSIPDATLLRLPVDHFDLYAGDGVEQAVGHGLAFLDTAVEP</sequence>
<dbReference type="STRING" id="660517.SAMN04487946_105269"/>
<organism evidence="3 4">
    <name type="scientific">Halobellus clavatus</name>
    <dbReference type="NCBI Taxonomy" id="660517"/>
    <lineage>
        <taxon>Archaea</taxon>
        <taxon>Methanobacteriati</taxon>
        <taxon>Methanobacteriota</taxon>
        <taxon>Stenosarchaea group</taxon>
        <taxon>Halobacteria</taxon>
        <taxon>Halobacteriales</taxon>
        <taxon>Haloferacaceae</taxon>
        <taxon>Halobellus</taxon>
    </lineage>
</organism>
<evidence type="ECO:0000313" key="4">
    <source>
        <dbReference type="Proteomes" id="UP000199170"/>
    </source>
</evidence>
<evidence type="ECO:0000256" key="1">
    <source>
        <dbReference type="ARBA" id="ARBA00022801"/>
    </source>
</evidence>
<name>A0A1H3GNP6_9EURY</name>
<dbReference type="Proteomes" id="UP000199170">
    <property type="component" value="Unassembled WGS sequence"/>
</dbReference>
<dbReference type="Pfam" id="PF02129">
    <property type="entry name" value="Peptidase_S15"/>
    <property type="match status" value="1"/>
</dbReference>
<protein>
    <submittedName>
        <fullName evidence="3">Lysophospholipase, alpha-beta hydrolase superfamily</fullName>
    </submittedName>
</protein>
<dbReference type="AlphaFoldDB" id="A0A1H3GNP6"/>
<dbReference type="PANTHER" id="PTHR22946">
    <property type="entry name" value="DIENELACTONE HYDROLASE DOMAIN-CONTAINING PROTEIN-RELATED"/>
    <property type="match status" value="1"/>
</dbReference>
<evidence type="ECO:0000259" key="2">
    <source>
        <dbReference type="Pfam" id="PF02129"/>
    </source>
</evidence>
<dbReference type="OrthoDB" id="11256at2157"/>
<dbReference type="SUPFAM" id="SSF53474">
    <property type="entry name" value="alpha/beta-Hydrolases"/>
    <property type="match status" value="1"/>
</dbReference>
<evidence type="ECO:0000313" key="3">
    <source>
        <dbReference type="EMBL" id="SDY04595.1"/>
    </source>
</evidence>
<dbReference type="InterPro" id="IPR050261">
    <property type="entry name" value="FrsA_esterase"/>
</dbReference>